<dbReference type="RefSeq" id="WP_270044796.1">
    <property type="nucleotide sequence ID" value="NZ_JAPDOD010000048.1"/>
</dbReference>
<dbReference type="InterPro" id="IPR020045">
    <property type="entry name" value="DNA_polI_H3TH"/>
</dbReference>
<keyword evidence="4" id="KW-0238">DNA-binding</keyword>
<evidence type="ECO:0000259" key="7">
    <source>
        <dbReference type="SMART" id="SM00475"/>
    </source>
</evidence>
<dbReference type="InterPro" id="IPR020046">
    <property type="entry name" value="5-3_exonucl_a-hlix_arch_N"/>
</dbReference>
<sequence>MPAPLLLCDTPGLLYRGFFALPDSIKGAEGRPVNALVGSVNMTLWCIEKYAPRAVVMCFGQESATYRTDAYPDYHAARPEMPDDLAWQWERAGALYSALGWTVLGHESLEADDLMGSFAALETESGGETLILTADRDMFQCANDSVTILLQKARQQGPDEVGPDQVREIYGIDPAQVPDFIALRGDPSDGLPGAKGIGAKTAADLLRRKGDLDHVILGAIRETPSVRKALIEQAEQLRTFKDIATLRMVALDRPADAPTDYAGGAKAAEEIGMGRLAKRLSDAAQPG</sequence>
<dbReference type="Pfam" id="PF01367">
    <property type="entry name" value="5_3_exonuc"/>
    <property type="match status" value="1"/>
</dbReference>
<organism evidence="8 9">
    <name type="scientific">Solirubrobacter ginsenosidimutans</name>
    <dbReference type="NCBI Taxonomy" id="490573"/>
    <lineage>
        <taxon>Bacteria</taxon>
        <taxon>Bacillati</taxon>
        <taxon>Actinomycetota</taxon>
        <taxon>Thermoleophilia</taxon>
        <taxon>Solirubrobacterales</taxon>
        <taxon>Solirubrobacteraceae</taxon>
        <taxon>Solirubrobacter</taxon>
    </lineage>
</organism>
<name>A0A9X3N1D4_9ACTN</name>
<dbReference type="CDD" id="cd09898">
    <property type="entry name" value="H3TH_53EXO"/>
    <property type="match status" value="1"/>
</dbReference>
<dbReference type="SUPFAM" id="SSF47807">
    <property type="entry name" value="5' to 3' exonuclease, C-terminal subdomain"/>
    <property type="match status" value="1"/>
</dbReference>
<dbReference type="SMART" id="SM00475">
    <property type="entry name" value="53EXOc"/>
    <property type="match status" value="1"/>
</dbReference>
<protein>
    <recommendedName>
        <fullName evidence="6">5'-3' exonuclease</fullName>
    </recommendedName>
</protein>
<dbReference type="AlphaFoldDB" id="A0A9X3N1D4"/>
<comment type="function">
    <text evidence="5">5'-3' exonuclease acting preferentially on double-stranded DNA.</text>
</comment>
<feature type="domain" description="5'-3' exonuclease" evidence="7">
    <location>
        <begin position="3"/>
        <end position="265"/>
    </location>
</feature>
<evidence type="ECO:0000256" key="3">
    <source>
        <dbReference type="ARBA" id="ARBA00022839"/>
    </source>
</evidence>
<reference evidence="8" key="1">
    <citation type="submission" date="2022-10" db="EMBL/GenBank/DDBJ databases">
        <title>The WGS of Solirubrobacter ginsenosidimutans DSM 21036.</title>
        <authorList>
            <person name="Jiang Z."/>
        </authorList>
    </citation>
    <scope>NUCLEOTIDE SEQUENCE</scope>
    <source>
        <strain evidence="8">DSM 21036</strain>
    </source>
</reference>
<evidence type="ECO:0000256" key="2">
    <source>
        <dbReference type="ARBA" id="ARBA00022801"/>
    </source>
</evidence>
<dbReference type="InterPro" id="IPR002421">
    <property type="entry name" value="5-3_exonuclease"/>
</dbReference>
<dbReference type="SUPFAM" id="SSF88723">
    <property type="entry name" value="PIN domain-like"/>
    <property type="match status" value="1"/>
</dbReference>
<dbReference type="InterPro" id="IPR038969">
    <property type="entry name" value="FEN"/>
</dbReference>
<dbReference type="Gene3D" id="3.40.50.1010">
    <property type="entry name" value="5'-nuclease"/>
    <property type="match status" value="1"/>
</dbReference>
<dbReference type="GO" id="GO:0017108">
    <property type="term" value="F:5'-flap endonuclease activity"/>
    <property type="evidence" value="ECO:0007669"/>
    <property type="project" value="InterPro"/>
</dbReference>
<comment type="caution">
    <text evidence="8">The sequence shown here is derived from an EMBL/GenBank/DDBJ whole genome shotgun (WGS) entry which is preliminary data.</text>
</comment>
<accession>A0A9X3N1D4</accession>
<dbReference type="InterPro" id="IPR036279">
    <property type="entry name" value="5-3_exonuclease_C_sf"/>
</dbReference>
<dbReference type="InterPro" id="IPR008918">
    <property type="entry name" value="HhH2"/>
</dbReference>
<dbReference type="PANTHER" id="PTHR42646:SF2">
    <property type="entry name" value="5'-3' EXONUCLEASE FAMILY PROTEIN"/>
    <property type="match status" value="1"/>
</dbReference>
<dbReference type="GO" id="GO:0008409">
    <property type="term" value="F:5'-3' exonuclease activity"/>
    <property type="evidence" value="ECO:0007669"/>
    <property type="project" value="InterPro"/>
</dbReference>
<dbReference type="SMART" id="SM00279">
    <property type="entry name" value="HhH2"/>
    <property type="match status" value="1"/>
</dbReference>
<proteinExistence type="predicted"/>
<keyword evidence="3 8" id="KW-0269">Exonuclease</keyword>
<keyword evidence="1" id="KW-0540">Nuclease</keyword>
<keyword evidence="2" id="KW-0378">Hydrolase</keyword>
<evidence type="ECO:0000313" key="9">
    <source>
        <dbReference type="Proteomes" id="UP001149140"/>
    </source>
</evidence>
<evidence type="ECO:0000256" key="4">
    <source>
        <dbReference type="ARBA" id="ARBA00023125"/>
    </source>
</evidence>
<evidence type="ECO:0000256" key="6">
    <source>
        <dbReference type="ARBA" id="ARBA00050026"/>
    </source>
</evidence>
<gene>
    <name evidence="8" type="ORF">OM076_35025</name>
</gene>
<evidence type="ECO:0000256" key="1">
    <source>
        <dbReference type="ARBA" id="ARBA00022722"/>
    </source>
</evidence>
<dbReference type="GO" id="GO:0033567">
    <property type="term" value="P:DNA replication, Okazaki fragment processing"/>
    <property type="evidence" value="ECO:0007669"/>
    <property type="project" value="InterPro"/>
</dbReference>
<evidence type="ECO:0000313" key="8">
    <source>
        <dbReference type="EMBL" id="MDA0165536.1"/>
    </source>
</evidence>
<dbReference type="EMBL" id="JAPDOD010000048">
    <property type="protein sequence ID" value="MDA0165536.1"/>
    <property type="molecule type" value="Genomic_DNA"/>
</dbReference>
<dbReference type="PANTHER" id="PTHR42646">
    <property type="entry name" value="FLAP ENDONUCLEASE XNI"/>
    <property type="match status" value="1"/>
</dbReference>
<dbReference type="Pfam" id="PF02739">
    <property type="entry name" value="5_3_exonuc_N"/>
    <property type="match status" value="1"/>
</dbReference>
<dbReference type="InterPro" id="IPR029060">
    <property type="entry name" value="PIN-like_dom_sf"/>
</dbReference>
<keyword evidence="9" id="KW-1185">Reference proteome</keyword>
<dbReference type="CDD" id="cd09859">
    <property type="entry name" value="PIN_53EXO"/>
    <property type="match status" value="1"/>
</dbReference>
<dbReference type="Gene3D" id="1.10.150.20">
    <property type="entry name" value="5' to 3' exonuclease, C-terminal subdomain"/>
    <property type="match status" value="1"/>
</dbReference>
<evidence type="ECO:0000256" key="5">
    <source>
        <dbReference type="ARBA" id="ARBA00049957"/>
    </source>
</evidence>
<dbReference type="GO" id="GO:0003677">
    <property type="term" value="F:DNA binding"/>
    <property type="evidence" value="ECO:0007669"/>
    <property type="project" value="UniProtKB-KW"/>
</dbReference>
<dbReference type="Proteomes" id="UP001149140">
    <property type="component" value="Unassembled WGS sequence"/>
</dbReference>